<evidence type="ECO:0008006" key="4">
    <source>
        <dbReference type="Google" id="ProtNLM"/>
    </source>
</evidence>
<dbReference type="Proteomes" id="UP001066276">
    <property type="component" value="Chromosome 9"/>
</dbReference>
<reference evidence="2" key="1">
    <citation type="journal article" date="2022" name="bioRxiv">
        <title>Sequencing and chromosome-scale assembly of the giantPleurodeles waltlgenome.</title>
        <authorList>
            <person name="Brown T."/>
            <person name="Elewa A."/>
            <person name="Iarovenko S."/>
            <person name="Subramanian E."/>
            <person name="Araus A.J."/>
            <person name="Petzold A."/>
            <person name="Susuki M."/>
            <person name="Suzuki K.-i.T."/>
            <person name="Hayashi T."/>
            <person name="Toyoda A."/>
            <person name="Oliveira C."/>
            <person name="Osipova E."/>
            <person name="Leigh N.D."/>
            <person name="Simon A."/>
            <person name="Yun M.H."/>
        </authorList>
    </citation>
    <scope>NUCLEOTIDE SEQUENCE</scope>
    <source>
        <strain evidence="2">20211129_DDA</strain>
        <tissue evidence="2">Liver</tissue>
    </source>
</reference>
<evidence type="ECO:0000313" key="3">
    <source>
        <dbReference type="Proteomes" id="UP001066276"/>
    </source>
</evidence>
<name>A0AAV7MKM7_PLEWA</name>
<dbReference type="PANTHER" id="PTHR33198:SF20">
    <property type="entry name" value="RETROTRANSPOSON GAG DOMAIN-CONTAINING PROTEIN"/>
    <property type="match status" value="1"/>
</dbReference>
<comment type="caution">
    <text evidence="2">The sequence shown here is derived from an EMBL/GenBank/DDBJ whole genome shotgun (WGS) entry which is preliminary data.</text>
</comment>
<dbReference type="AlphaFoldDB" id="A0AAV7MKM7"/>
<dbReference type="EMBL" id="JANPWB010000013">
    <property type="protein sequence ID" value="KAJ1102932.1"/>
    <property type="molecule type" value="Genomic_DNA"/>
</dbReference>
<proteinExistence type="predicted"/>
<accession>A0AAV7MKM7</accession>
<dbReference type="PANTHER" id="PTHR33198">
    <property type="entry name" value="ANK_REP_REGION DOMAIN-CONTAINING PROTEIN-RELATED"/>
    <property type="match status" value="1"/>
</dbReference>
<gene>
    <name evidence="2" type="ORF">NDU88_000371</name>
</gene>
<evidence type="ECO:0000256" key="1">
    <source>
        <dbReference type="SAM" id="MobiDB-lite"/>
    </source>
</evidence>
<organism evidence="2 3">
    <name type="scientific">Pleurodeles waltl</name>
    <name type="common">Iberian ribbed newt</name>
    <dbReference type="NCBI Taxonomy" id="8319"/>
    <lineage>
        <taxon>Eukaryota</taxon>
        <taxon>Metazoa</taxon>
        <taxon>Chordata</taxon>
        <taxon>Craniata</taxon>
        <taxon>Vertebrata</taxon>
        <taxon>Euteleostomi</taxon>
        <taxon>Amphibia</taxon>
        <taxon>Batrachia</taxon>
        <taxon>Caudata</taxon>
        <taxon>Salamandroidea</taxon>
        <taxon>Salamandridae</taxon>
        <taxon>Pleurodelinae</taxon>
        <taxon>Pleurodeles</taxon>
    </lineage>
</organism>
<sequence length="245" mass="27763">MMEVNNGGALPSTIFQCLLPLDLTDSQTNGARWEKRIRRFERYLSATCKGHTDEQARDLFLNLVGDDVEDLFVTFPLESIATYKGLIKCLTDKFDPQRIVDFERYTFTTACQQAHESLDDFATQLCKLVAFCEFDTFDNEAAIRLRTIEGCHSTAFCTKVLKETSTLDKILTMARSEARATSHAIQMHTGRVRTMEQARSSHGRRPKQTRQAITATERETRADLLPLWPGIPACRHVSSHGTQVL</sequence>
<feature type="region of interest" description="Disordered" evidence="1">
    <location>
        <begin position="196"/>
        <end position="216"/>
    </location>
</feature>
<evidence type="ECO:0000313" key="2">
    <source>
        <dbReference type="EMBL" id="KAJ1102932.1"/>
    </source>
</evidence>
<keyword evidence="3" id="KW-1185">Reference proteome</keyword>
<protein>
    <recommendedName>
        <fullName evidence="4">Retrotransposon gag domain-containing protein</fullName>
    </recommendedName>
</protein>